<dbReference type="EMBL" id="JYDQ01000487">
    <property type="protein sequence ID" value="KRY07342.1"/>
    <property type="molecule type" value="Genomic_DNA"/>
</dbReference>
<keyword evidence="1" id="KW-1133">Transmembrane helix</keyword>
<dbReference type="AlphaFoldDB" id="A0A0V0Z4K0"/>
<sequence length="164" mass="19043">MGTVRTFFCISREKRNRELPVYVCCTFLIVFVRLMIIDSILDSKVFLENCKISWAIYRLGCVCEHQGAPRAWYLFESLAESTTSHFFRLSREIRNQKPPGYVCCTLPIFSDRLMPKKSIFGEKAFSRKLQNFMGFMALRTCAVRQTVAVRNQGAIARCYIQVKI</sequence>
<proteinExistence type="predicted"/>
<gene>
    <name evidence="2" type="ORF">T12_15765</name>
</gene>
<comment type="caution">
    <text evidence="2">The sequence shown here is derived from an EMBL/GenBank/DDBJ whole genome shotgun (WGS) entry which is preliminary data.</text>
</comment>
<reference evidence="2 3" key="1">
    <citation type="submission" date="2015-01" db="EMBL/GenBank/DDBJ databases">
        <title>Evolution of Trichinella species and genotypes.</title>
        <authorList>
            <person name="Korhonen P.K."/>
            <person name="Edoardo P."/>
            <person name="Giuseppe L.R."/>
            <person name="Gasser R.B."/>
        </authorList>
    </citation>
    <scope>NUCLEOTIDE SEQUENCE [LARGE SCALE GENOMIC DNA]</scope>
    <source>
        <strain evidence="2">ISS2496</strain>
    </source>
</reference>
<keyword evidence="3" id="KW-1185">Reference proteome</keyword>
<evidence type="ECO:0000313" key="3">
    <source>
        <dbReference type="Proteomes" id="UP000054783"/>
    </source>
</evidence>
<feature type="transmembrane region" description="Helical" evidence="1">
    <location>
        <begin position="21"/>
        <end position="41"/>
    </location>
</feature>
<keyword evidence="1" id="KW-0472">Membrane</keyword>
<protein>
    <submittedName>
        <fullName evidence="2">Uncharacterized protein</fullName>
    </submittedName>
</protein>
<evidence type="ECO:0000256" key="1">
    <source>
        <dbReference type="SAM" id="Phobius"/>
    </source>
</evidence>
<evidence type="ECO:0000313" key="2">
    <source>
        <dbReference type="EMBL" id="KRY07342.1"/>
    </source>
</evidence>
<dbReference type="Proteomes" id="UP000054783">
    <property type="component" value="Unassembled WGS sequence"/>
</dbReference>
<accession>A0A0V0Z4K0</accession>
<name>A0A0V0Z4K0_9BILA</name>
<keyword evidence="1" id="KW-0812">Transmembrane</keyword>
<organism evidence="2 3">
    <name type="scientific">Trichinella patagoniensis</name>
    <dbReference type="NCBI Taxonomy" id="990121"/>
    <lineage>
        <taxon>Eukaryota</taxon>
        <taxon>Metazoa</taxon>
        <taxon>Ecdysozoa</taxon>
        <taxon>Nematoda</taxon>
        <taxon>Enoplea</taxon>
        <taxon>Dorylaimia</taxon>
        <taxon>Trichinellida</taxon>
        <taxon>Trichinellidae</taxon>
        <taxon>Trichinella</taxon>
    </lineage>
</organism>